<dbReference type="EMBL" id="VZZJ01000045">
    <property type="protein sequence ID" value="KAB1068832.1"/>
    <property type="molecule type" value="Genomic_DNA"/>
</dbReference>
<keyword evidence="2" id="KW-1185">Reference proteome</keyword>
<evidence type="ECO:0000313" key="2">
    <source>
        <dbReference type="Proteomes" id="UP000441523"/>
    </source>
</evidence>
<sequence>MSIATLREVIERPAPPTTEERRRVERLVEAGRAELSQIGARIGQLEGETSHLLLTADDATLKRHEEKIATARRDHDRGAAIIRAAGERIEVSLQRDPDRRERLDAVNRDAPAVRKWLAERYPKLAAELAKGVAQLRELEFRIEAVNRDLPAGEKPVEGIEASVRRNVAPAIADVMVLPPLIGGELNLWPPDSTASWR</sequence>
<protein>
    <submittedName>
        <fullName evidence="1">Uncharacterized protein</fullName>
    </submittedName>
</protein>
<organism evidence="1 2">
    <name type="scientific">Methylobacterium planeticum</name>
    <dbReference type="NCBI Taxonomy" id="2615211"/>
    <lineage>
        <taxon>Bacteria</taxon>
        <taxon>Pseudomonadati</taxon>
        <taxon>Pseudomonadota</taxon>
        <taxon>Alphaproteobacteria</taxon>
        <taxon>Hyphomicrobiales</taxon>
        <taxon>Methylobacteriaceae</taxon>
        <taxon>Methylobacterium</taxon>
    </lineage>
</organism>
<dbReference type="Proteomes" id="UP000441523">
    <property type="component" value="Unassembled WGS sequence"/>
</dbReference>
<proteinExistence type="predicted"/>
<gene>
    <name evidence="1" type="ORF">F6X51_26320</name>
</gene>
<name>A0A6N6MG67_9HYPH</name>
<dbReference type="RefSeq" id="WP_150966827.1">
    <property type="nucleotide sequence ID" value="NZ_VZZJ01000045.1"/>
</dbReference>
<reference evidence="1 2" key="1">
    <citation type="submission" date="2019-09" db="EMBL/GenBank/DDBJ databases">
        <title>YIM 132548 draft genome.</title>
        <authorList>
            <person name="Jiang L."/>
        </authorList>
    </citation>
    <scope>NUCLEOTIDE SEQUENCE [LARGE SCALE GENOMIC DNA]</scope>
    <source>
        <strain evidence="1 2">YIM 132548</strain>
    </source>
</reference>
<evidence type="ECO:0000313" key="1">
    <source>
        <dbReference type="EMBL" id="KAB1068832.1"/>
    </source>
</evidence>
<accession>A0A6N6MG67</accession>
<dbReference type="AlphaFoldDB" id="A0A6N6MG67"/>
<comment type="caution">
    <text evidence="1">The sequence shown here is derived from an EMBL/GenBank/DDBJ whole genome shotgun (WGS) entry which is preliminary data.</text>
</comment>